<sequence length="181" mass="19642">MNFDNPEARAYLFELYTVTQGDPKAQVSMYDVGATLGLEKTDAGAMAEDLFIRGFAELKTLSGGIGITVQGLEELDVQPDPVICNDDSLVLGKSTVLENKGQKAVEKILQDIKASLVQTSPPYEKLEEIVMDIKTIEIQMLSPRPKTAVIREVLRSLHQSISASGTEDLAVKLMAITDSGV</sequence>
<dbReference type="AlphaFoldDB" id="K0NNH1"/>
<protein>
    <submittedName>
        <fullName evidence="1">Uncharacterized protein</fullName>
    </submittedName>
</protein>
<organism evidence="1 2">
    <name type="scientific">Desulfobacula toluolica (strain DSM 7467 / Tol2)</name>
    <dbReference type="NCBI Taxonomy" id="651182"/>
    <lineage>
        <taxon>Bacteria</taxon>
        <taxon>Pseudomonadati</taxon>
        <taxon>Thermodesulfobacteriota</taxon>
        <taxon>Desulfobacteria</taxon>
        <taxon>Desulfobacterales</taxon>
        <taxon>Desulfobacteraceae</taxon>
        <taxon>Desulfobacula</taxon>
    </lineage>
</organism>
<keyword evidence="2" id="KW-1185">Reference proteome</keyword>
<accession>K0NNH1</accession>
<dbReference type="HOGENOM" id="CLU_1486803_0_0_7"/>
<name>K0NNH1_DESTT</name>
<evidence type="ECO:0000313" key="1">
    <source>
        <dbReference type="EMBL" id="CCK82205.1"/>
    </source>
</evidence>
<dbReference type="KEGG" id="dto:TOL2_C40500"/>
<proteinExistence type="predicted"/>
<dbReference type="EMBL" id="FO203503">
    <property type="protein sequence ID" value="CCK82205.1"/>
    <property type="molecule type" value="Genomic_DNA"/>
</dbReference>
<reference evidence="1 2" key="1">
    <citation type="journal article" date="2013" name="Environ. Microbiol.">
        <title>Complete genome, catabolic sub-proteomes and key-metabolites of Desulfobacula toluolica Tol2, a marine, aromatic compound-degrading, sulfate-reducing bacterium.</title>
        <authorList>
            <person name="Wohlbrand L."/>
            <person name="Jacob J.H."/>
            <person name="Kube M."/>
            <person name="Mussmann M."/>
            <person name="Jarling R."/>
            <person name="Beck A."/>
            <person name="Amann R."/>
            <person name="Wilkes H."/>
            <person name="Reinhardt R."/>
            <person name="Rabus R."/>
        </authorList>
    </citation>
    <scope>NUCLEOTIDE SEQUENCE [LARGE SCALE GENOMIC DNA]</scope>
    <source>
        <strain evidence="2">DSM 7467 / Tol2</strain>
    </source>
</reference>
<gene>
    <name evidence="1" type="ordered locus">TOL2_C40500</name>
</gene>
<dbReference type="RefSeq" id="WP_014959385.1">
    <property type="nucleotide sequence ID" value="NC_018645.1"/>
</dbReference>
<evidence type="ECO:0000313" key="2">
    <source>
        <dbReference type="Proteomes" id="UP000007347"/>
    </source>
</evidence>
<dbReference type="Proteomes" id="UP000007347">
    <property type="component" value="Chromosome"/>
</dbReference>
<dbReference type="OrthoDB" id="5421609at2"/>